<proteinExistence type="predicted"/>
<sequence length="63" mass="6787">MKKSKYPSSHVGTCSLLLSCRHWAASLPEIRHTGDPRRGHDGPPSAPPHAVAADGDFLELDVL</sequence>
<evidence type="ECO:0000256" key="1">
    <source>
        <dbReference type="SAM" id="MobiDB-lite"/>
    </source>
</evidence>
<feature type="compositionally biased region" description="Basic and acidic residues" evidence="1">
    <location>
        <begin position="31"/>
        <end position="41"/>
    </location>
</feature>
<name>A0A0A9BDM1_ARUDO</name>
<protein>
    <submittedName>
        <fullName evidence="2">Uncharacterized protein</fullName>
    </submittedName>
</protein>
<dbReference type="EMBL" id="GBRH01235851">
    <property type="protein sequence ID" value="JAD62044.1"/>
    <property type="molecule type" value="Transcribed_RNA"/>
</dbReference>
<dbReference type="AlphaFoldDB" id="A0A0A9BDM1"/>
<reference evidence="2" key="2">
    <citation type="journal article" date="2015" name="Data Brief">
        <title>Shoot transcriptome of the giant reed, Arundo donax.</title>
        <authorList>
            <person name="Barrero R.A."/>
            <person name="Guerrero F.D."/>
            <person name="Moolhuijzen P."/>
            <person name="Goolsby J.A."/>
            <person name="Tidwell J."/>
            <person name="Bellgard S.E."/>
            <person name="Bellgard M.I."/>
        </authorList>
    </citation>
    <scope>NUCLEOTIDE SEQUENCE</scope>
    <source>
        <tissue evidence="2">Shoot tissue taken approximately 20 cm above the soil surface</tissue>
    </source>
</reference>
<organism evidence="2">
    <name type="scientific">Arundo donax</name>
    <name type="common">Giant reed</name>
    <name type="synonym">Donax arundinaceus</name>
    <dbReference type="NCBI Taxonomy" id="35708"/>
    <lineage>
        <taxon>Eukaryota</taxon>
        <taxon>Viridiplantae</taxon>
        <taxon>Streptophyta</taxon>
        <taxon>Embryophyta</taxon>
        <taxon>Tracheophyta</taxon>
        <taxon>Spermatophyta</taxon>
        <taxon>Magnoliopsida</taxon>
        <taxon>Liliopsida</taxon>
        <taxon>Poales</taxon>
        <taxon>Poaceae</taxon>
        <taxon>PACMAD clade</taxon>
        <taxon>Arundinoideae</taxon>
        <taxon>Arundineae</taxon>
        <taxon>Arundo</taxon>
    </lineage>
</organism>
<evidence type="ECO:0000313" key="2">
    <source>
        <dbReference type="EMBL" id="JAD62044.1"/>
    </source>
</evidence>
<accession>A0A0A9BDM1</accession>
<feature type="region of interest" description="Disordered" evidence="1">
    <location>
        <begin position="31"/>
        <end position="55"/>
    </location>
</feature>
<reference evidence="2" key="1">
    <citation type="submission" date="2014-09" db="EMBL/GenBank/DDBJ databases">
        <authorList>
            <person name="Magalhaes I.L.F."/>
            <person name="Oliveira U."/>
            <person name="Santos F.R."/>
            <person name="Vidigal T.H.D.A."/>
            <person name="Brescovit A.D."/>
            <person name="Santos A.J."/>
        </authorList>
    </citation>
    <scope>NUCLEOTIDE SEQUENCE</scope>
    <source>
        <tissue evidence="2">Shoot tissue taken approximately 20 cm above the soil surface</tissue>
    </source>
</reference>
<dbReference type="PROSITE" id="PS51257">
    <property type="entry name" value="PROKAR_LIPOPROTEIN"/>
    <property type="match status" value="1"/>
</dbReference>